<dbReference type="EC" id="2.3.2.6" evidence="4"/>
<dbReference type="InterPro" id="IPR004616">
    <property type="entry name" value="Leu/Phe-tRNA_Trfase"/>
</dbReference>
<dbReference type="GO" id="GO:0030163">
    <property type="term" value="P:protein catabolic process"/>
    <property type="evidence" value="ECO:0007669"/>
    <property type="project" value="UniProtKB-UniRule"/>
</dbReference>
<dbReference type="Gene3D" id="3.40.630.70">
    <property type="entry name" value="Leucyl/phenylalanyl-tRNA-protein transferase, C-terminal domain"/>
    <property type="match status" value="1"/>
</dbReference>
<gene>
    <name evidence="4" type="primary">aat</name>
    <name evidence="5" type="ORF">AWL63_11770</name>
</gene>
<dbReference type="HAMAP" id="MF_00688">
    <property type="entry name" value="Leu_Phe_trans"/>
    <property type="match status" value="1"/>
</dbReference>
<name>A0A1B3ZAT8_9SPHN</name>
<dbReference type="EMBL" id="CP014168">
    <property type="protein sequence ID" value="AOH84545.1"/>
    <property type="molecule type" value="Genomic_DNA"/>
</dbReference>
<dbReference type="InterPro" id="IPR016181">
    <property type="entry name" value="Acyl_CoA_acyltransferase"/>
</dbReference>
<proteinExistence type="inferred from homology"/>
<evidence type="ECO:0000313" key="5">
    <source>
        <dbReference type="EMBL" id="AOH84545.1"/>
    </source>
</evidence>
<dbReference type="Proteomes" id="UP000094256">
    <property type="component" value="Chromosome"/>
</dbReference>
<protein>
    <recommendedName>
        <fullName evidence="4">Leucyl/phenylalanyl-tRNA--protein transferase</fullName>
        <ecNumber evidence="4">2.3.2.6</ecNumber>
    </recommendedName>
    <alternativeName>
        <fullName evidence="4">L/F-transferase</fullName>
    </alternativeName>
    <alternativeName>
        <fullName evidence="4">Leucyltransferase</fullName>
    </alternativeName>
    <alternativeName>
        <fullName evidence="4">Phenyalanyltransferase</fullName>
    </alternativeName>
</protein>
<dbReference type="NCBIfam" id="TIGR00667">
    <property type="entry name" value="aat"/>
    <property type="match status" value="1"/>
</dbReference>
<dbReference type="AlphaFoldDB" id="A0A1B3ZAT8"/>
<comment type="subcellular location">
    <subcellularLocation>
        <location evidence="4">Cytoplasm</location>
    </subcellularLocation>
</comment>
<dbReference type="STRING" id="1560345.AWL63_11770"/>
<keyword evidence="6" id="KW-1185">Reference proteome</keyword>
<comment type="function">
    <text evidence="4">Functions in the N-end rule pathway of protein degradation where it conjugates Leu, Phe and, less efficiently, Met from aminoacyl-tRNAs to the N-termini of proteins containing an N-terminal arginine or lysine.</text>
</comment>
<evidence type="ECO:0000256" key="4">
    <source>
        <dbReference type="HAMAP-Rule" id="MF_00688"/>
    </source>
</evidence>
<sequence>MRAPRSDAPAGTLQLDPQLVLGAYSVGVFPMADSRDADSVYWVEPRQRAILPLDGFHLSHSLKKTVASDRYRVTADTAFPQMIGLCAQSVANRPDTWINGQIESVFCELHAMGFAHSVEVWDGPTLVGGLYGLALGRAFFGESMVSRARDASKVAIAWLVARLRFGGFTLLDCQFMTEHLASLGALEVPRAAYLALLASALDGSVGVAGALSPSAGADFFALDRASPESLPIATVSGPPAGKVIAQLLGQTS</sequence>
<evidence type="ECO:0000256" key="3">
    <source>
        <dbReference type="ARBA" id="ARBA00023315"/>
    </source>
</evidence>
<keyword evidence="1 4" id="KW-0963">Cytoplasm</keyword>
<dbReference type="PANTHER" id="PTHR30098">
    <property type="entry name" value="LEUCYL/PHENYLALANYL-TRNA--PROTEIN TRANSFERASE"/>
    <property type="match status" value="1"/>
</dbReference>
<dbReference type="KEGG" id="span:AWL63_11770"/>
<dbReference type="Pfam" id="PF03588">
    <property type="entry name" value="Leu_Phe_trans"/>
    <property type="match status" value="1"/>
</dbReference>
<keyword evidence="3 4" id="KW-0012">Acyltransferase</keyword>
<evidence type="ECO:0000256" key="2">
    <source>
        <dbReference type="ARBA" id="ARBA00022679"/>
    </source>
</evidence>
<accession>A0A1B3ZAT8</accession>
<dbReference type="OrthoDB" id="9790282at2"/>
<comment type="similarity">
    <text evidence="4">Belongs to the L/F-transferase family.</text>
</comment>
<comment type="catalytic activity">
    <reaction evidence="4">
        <text>L-phenylalanyl-tRNA(Phe) + an N-terminal L-alpha-aminoacyl-[protein] = an N-terminal L-phenylalanyl-L-alpha-aminoacyl-[protein] + tRNA(Phe)</text>
        <dbReference type="Rhea" id="RHEA:43632"/>
        <dbReference type="Rhea" id="RHEA-COMP:9668"/>
        <dbReference type="Rhea" id="RHEA-COMP:9699"/>
        <dbReference type="Rhea" id="RHEA-COMP:10636"/>
        <dbReference type="Rhea" id="RHEA-COMP:10637"/>
        <dbReference type="ChEBI" id="CHEBI:78442"/>
        <dbReference type="ChEBI" id="CHEBI:78531"/>
        <dbReference type="ChEBI" id="CHEBI:78597"/>
        <dbReference type="ChEBI" id="CHEBI:83561"/>
        <dbReference type="EC" id="2.3.2.6"/>
    </reaction>
</comment>
<reference evidence="5 6" key="1">
    <citation type="submission" date="2016-01" db="EMBL/GenBank/DDBJ databases">
        <title>Complete genome and mega plasmid sequence of Sphingomonas panacis DCY99 elicits systemic resistance in rice to Xanthomonas oryzae.</title>
        <authorList>
            <person name="Kim Y.J."/>
            <person name="Yang D.C."/>
            <person name="Sing P."/>
        </authorList>
    </citation>
    <scope>NUCLEOTIDE SEQUENCE [LARGE SCALE GENOMIC DNA]</scope>
    <source>
        <strain evidence="5 6">DCY99</strain>
    </source>
</reference>
<evidence type="ECO:0000256" key="1">
    <source>
        <dbReference type="ARBA" id="ARBA00022490"/>
    </source>
</evidence>
<dbReference type="GO" id="GO:0005737">
    <property type="term" value="C:cytoplasm"/>
    <property type="evidence" value="ECO:0007669"/>
    <property type="project" value="UniProtKB-SubCell"/>
</dbReference>
<dbReference type="SUPFAM" id="SSF55729">
    <property type="entry name" value="Acyl-CoA N-acyltransferases (Nat)"/>
    <property type="match status" value="1"/>
</dbReference>
<dbReference type="RefSeq" id="WP_069205097.1">
    <property type="nucleotide sequence ID" value="NZ_CP014168.1"/>
</dbReference>
<dbReference type="PANTHER" id="PTHR30098:SF2">
    <property type="entry name" value="LEUCYL_PHENYLALANYL-TRNA--PROTEIN TRANSFERASE"/>
    <property type="match status" value="1"/>
</dbReference>
<comment type="catalytic activity">
    <reaction evidence="4">
        <text>N-terminal L-arginyl-[protein] + L-leucyl-tRNA(Leu) = N-terminal L-leucyl-L-arginyl-[protein] + tRNA(Leu) + H(+)</text>
        <dbReference type="Rhea" id="RHEA:50416"/>
        <dbReference type="Rhea" id="RHEA-COMP:9613"/>
        <dbReference type="Rhea" id="RHEA-COMP:9622"/>
        <dbReference type="Rhea" id="RHEA-COMP:12672"/>
        <dbReference type="Rhea" id="RHEA-COMP:12673"/>
        <dbReference type="ChEBI" id="CHEBI:15378"/>
        <dbReference type="ChEBI" id="CHEBI:64719"/>
        <dbReference type="ChEBI" id="CHEBI:78442"/>
        <dbReference type="ChEBI" id="CHEBI:78494"/>
        <dbReference type="ChEBI" id="CHEBI:133044"/>
        <dbReference type="EC" id="2.3.2.6"/>
    </reaction>
</comment>
<dbReference type="GO" id="GO:0008914">
    <property type="term" value="F:leucyl-tRNA--protein transferase activity"/>
    <property type="evidence" value="ECO:0007669"/>
    <property type="project" value="UniProtKB-UniRule"/>
</dbReference>
<dbReference type="InterPro" id="IPR042203">
    <property type="entry name" value="Leu/Phe-tRNA_Trfase_C"/>
</dbReference>
<evidence type="ECO:0000313" key="6">
    <source>
        <dbReference type="Proteomes" id="UP000094256"/>
    </source>
</evidence>
<keyword evidence="2 4" id="KW-0808">Transferase</keyword>
<organism evidence="5 6">
    <name type="scientific">Sphingomonas panacis</name>
    <dbReference type="NCBI Taxonomy" id="1560345"/>
    <lineage>
        <taxon>Bacteria</taxon>
        <taxon>Pseudomonadati</taxon>
        <taxon>Pseudomonadota</taxon>
        <taxon>Alphaproteobacteria</taxon>
        <taxon>Sphingomonadales</taxon>
        <taxon>Sphingomonadaceae</taxon>
        <taxon>Sphingomonas</taxon>
    </lineage>
</organism>
<comment type="catalytic activity">
    <reaction evidence="4">
        <text>N-terminal L-lysyl-[protein] + L-leucyl-tRNA(Leu) = N-terminal L-leucyl-L-lysyl-[protein] + tRNA(Leu) + H(+)</text>
        <dbReference type="Rhea" id="RHEA:12340"/>
        <dbReference type="Rhea" id="RHEA-COMP:9613"/>
        <dbReference type="Rhea" id="RHEA-COMP:9622"/>
        <dbReference type="Rhea" id="RHEA-COMP:12670"/>
        <dbReference type="Rhea" id="RHEA-COMP:12671"/>
        <dbReference type="ChEBI" id="CHEBI:15378"/>
        <dbReference type="ChEBI" id="CHEBI:65249"/>
        <dbReference type="ChEBI" id="CHEBI:78442"/>
        <dbReference type="ChEBI" id="CHEBI:78494"/>
        <dbReference type="ChEBI" id="CHEBI:133043"/>
        <dbReference type="EC" id="2.3.2.6"/>
    </reaction>
</comment>